<dbReference type="Gene3D" id="3.40.920.10">
    <property type="entry name" value="Pyruvate-ferredoxin oxidoreductase, PFOR, domain III"/>
    <property type="match status" value="1"/>
</dbReference>
<dbReference type="InterPro" id="IPR017900">
    <property type="entry name" value="4Fe4S_Fe_S_CS"/>
</dbReference>
<dbReference type="Gene3D" id="3.30.70.20">
    <property type="match status" value="1"/>
</dbReference>
<dbReference type="GO" id="GO:0005506">
    <property type="term" value="F:iron ion binding"/>
    <property type="evidence" value="ECO:0007669"/>
    <property type="project" value="InterPro"/>
</dbReference>
<dbReference type="GO" id="GO:0016903">
    <property type="term" value="F:oxidoreductase activity, acting on the aldehyde or oxo group of donors"/>
    <property type="evidence" value="ECO:0007669"/>
    <property type="project" value="InterPro"/>
</dbReference>
<dbReference type="Pfam" id="PF01558">
    <property type="entry name" value="POR"/>
    <property type="match status" value="1"/>
</dbReference>
<keyword evidence="8 11" id="KW-0411">Iron-sulfur</keyword>
<dbReference type="PROSITE" id="PS00198">
    <property type="entry name" value="4FE4S_FER_1"/>
    <property type="match status" value="1"/>
</dbReference>
<dbReference type="InterPro" id="IPR017896">
    <property type="entry name" value="4Fe4S_Fe-S-bd"/>
</dbReference>
<dbReference type="Pfam" id="PF01855">
    <property type="entry name" value="POR_N"/>
    <property type="match status" value="1"/>
</dbReference>
<evidence type="ECO:0000256" key="2">
    <source>
        <dbReference type="ARBA" id="ARBA00022448"/>
    </source>
</evidence>
<feature type="domain" description="4Fe-4S ferredoxin-type" evidence="12">
    <location>
        <begin position="735"/>
        <end position="766"/>
    </location>
</feature>
<dbReference type="OrthoDB" id="9794954at2"/>
<comment type="cofactor">
    <cofactor evidence="11">
        <name>[4Fe-4S] cluster</name>
        <dbReference type="ChEBI" id="CHEBI:49883"/>
    </cofactor>
    <text evidence="11">Binds 3 [4Fe-4S] clusters per subunit.</text>
</comment>
<evidence type="ECO:0000256" key="3">
    <source>
        <dbReference type="ARBA" id="ARBA00022485"/>
    </source>
</evidence>
<keyword evidence="13" id="KW-0670">Pyruvate</keyword>
<evidence type="ECO:0000256" key="4">
    <source>
        <dbReference type="ARBA" id="ARBA00022723"/>
    </source>
</evidence>
<dbReference type="GO" id="GO:0006979">
    <property type="term" value="P:response to oxidative stress"/>
    <property type="evidence" value="ECO:0007669"/>
    <property type="project" value="TreeGrafter"/>
</dbReference>
<feature type="binding site" evidence="11">
    <location>
        <position position="694"/>
    </location>
    <ligand>
        <name>[4Fe-4S] cluster</name>
        <dbReference type="ChEBI" id="CHEBI:49883"/>
        <label>1</label>
    </ligand>
</feature>
<accession>A0A1H3HVQ6</accession>
<feature type="binding site" evidence="11">
    <location>
        <position position="747"/>
    </location>
    <ligand>
        <name>[4Fe-4S] cluster</name>
        <dbReference type="ChEBI" id="CHEBI:49883"/>
        <label>2</label>
    </ligand>
</feature>
<feature type="site" description="Important for catalytic activity" evidence="10">
    <location>
        <position position="61"/>
    </location>
</feature>
<feature type="domain" description="4Fe-4S ferredoxin-type" evidence="12">
    <location>
        <begin position="682"/>
        <end position="711"/>
    </location>
</feature>
<dbReference type="Proteomes" id="UP000198935">
    <property type="component" value="Unassembled WGS sequence"/>
</dbReference>
<evidence type="ECO:0000256" key="5">
    <source>
        <dbReference type="ARBA" id="ARBA00022982"/>
    </source>
</evidence>
<dbReference type="EMBL" id="FNPI01000001">
    <property type="protein sequence ID" value="SDY19601.1"/>
    <property type="molecule type" value="Genomic_DNA"/>
</dbReference>
<dbReference type="InterPro" id="IPR009014">
    <property type="entry name" value="Transketo_C/PFOR_II"/>
</dbReference>
<dbReference type="InterPro" id="IPR029061">
    <property type="entry name" value="THDP-binding"/>
</dbReference>
<evidence type="ECO:0000256" key="1">
    <source>
        <dbReference type="ARBA" id="ARBA00009032"/>
    </source>
</evidence>
<keyword evidence="4 11" id="KW-0479">Metal-binding</keyword>
<name>A0A1H3HVQ6_9BACI</name>
<dbReference type="CDD" id="cd07034">
    <property type="entry name" value="TPP_PYR_PFOR_IOR-alpha_like"/>
    <property type="match status" value="1"/>
</dbReference>
<dbReference type="SMART" id="SM00890">
    <property type="entry name" value="EKR"/>
    <property type="match status" value="1"/>
</dbReference>
<gene>
    <name evidence="13" type="ORF">SAMN05421736_101631</name>
</gene>
<keyword evidence="7 11" id="KW-0408">Iron</keyword>
<dbReference type="InterPro" id="IPR002880">
    <property type="entry name" value="Pyrv_Fd/Flavodoxin_OxRdtase_N"/>
</dbReference>
<dbReference type="InterPro" id="IPR033412">
    <property type="entry name" value="PFOR_II"/>
</dbReference>
<dbReference type="GO" id="GO:0022900">
    <property type="term" value="P:electron transport chain"/>
    <property type="evidence" value="ECO:0007669"/>
    <property type="project" value="InterPro"/>
</dbReference>
<evidence type="ECO:0000256" key="11">
    <source>
        <dbReference type="PIRSR" id="PIRSR000159-50"/>
    </source>
</evidence>
<dbReference type="InterPro" id="IPR019456">
    <property type="entry name" value="Pyrv-flavodox_OxRtase_EKR"/>
</dbReference>
<dbReference type="InterPro" id="IPR050722">
    <property type="entry name" value="Pyruvate:ferred/Flavod_OxRd"/>
</dbReference>
<dbReference type="Pfam" id="PF12838">
    <property type="entry name" value="Fer4_7"/>
    <property type="match status" value="1"/>
</dbReference>
<evidence type="ECO:0000256" key="10">
    <source>
        <dbReference type="PIRSR" id="PIRSR000159-2"/>
    </source>
</evidence>
<dbReference type="Pfam" id="PF17147">
    <property type="entry name" value="PFOR_II"/>
    <property type="match status" value="1"/>
</dbReference>
<dbReference type="PROSITE" id="PS51379">
    <property type="entry name" value="4FE4S_FER_2"/>
    <property type="match status" value="2"/>
</dbReference>
<feature type="binding site" evidence="11">
    <location>
        <position position="814"/>
    </location>
    <ligand>
        <name>[4Fe-4S] cluster</name>
        <dbReference type="ChEBI" id="CHEBI:49883"/>
        <label>3</label>
    </ligand>
</feature>
<dbReference type="FunFam" id="3.40.50.970:FF:000012">
    <property type="entry name" value="Pyruvate:ferredoxin (Flavodoxin) oxidoreductase"/>
    <property type="match status" value="1"/>
</dbReference>
<evidence type="ECO:0000256" key="8">
    <source>
        <dbReference type="ARBA" id="ARBA00023014"/>
    </source>
</evidence>
<feature type="binding site" evidence="11">
    <location>
        <position position="811"/>
    </location>
    <ligand>
        <name>[4Fe-4S] cluster</name>
        <dbReference type="ChEBI" id="CHEBI:49883"/>
        <label>3</label>
    </ligand>
</feature>
<comment type="similarity">
    <text evidence="1 9">Belongs to the pyruvate:ferredoxin/flavodoxin oxidoreductase family.</text>
</comment>
<evidence type="ECO:0000313" key="14">
    <source>
        <dbReference type="Proteomes" id="UP000198935"/>
    </source>
</evidence>
<keyword evidence="3 11" id="KW-0004">4Fe-4S</keyword>
<sequence length="1180" mass="129711">MKKIIDGNEAAAWMSYAFTEAAVLYPITPATGMAEKVEKWAAAGRTNAFHHSIKIIPMQSEAGVAGTLHGLLKAGTLAAAYTCSQGLLLMLPTIYKLVGELLPAVIHVAARSVASSALSIFGDHSDVMAVRQTGAVMLSAASVQEAALFSAVAHLTAVEGSLPVIHFFDGFNTSHELQKIEVPDYKVIKKRMDQAAYLAFKDKAISNEQPRAYGSSQTPDIFFQQLEAANAVHTAIPQIVQSCLEELNPLFQTNCSIVDYDGSNMAEVVIVIMGSVSGTVGQVVYEQNEAGNRCGVITIHLYRPFPTAFFLKKLPASVKTIVVLDRTKERGSQGEPLLLDVQSACYELPERPVIIGGRYGLGSKDVTPDQIRGVLHESRKARPKSRFTIGIIDDVTHLSLLPKGNKDLTGDTIYQVKVWGRGSDGAVSCSRQTVKIVGQETDLEVQGQFWHDAKKTGGLTVSQLRFGREAIRSAYKVQNSDFISCYDERYLKQYNVLAGLRENGIFLLNSSCPDAPGDAISVETKRFLARKNIQFYTINAGKIANQFNLGPYINTIMQTLFFYLTDLLPFEKAIQRLKEEIKKAYGEHDPAMVAANHRAMELAVANVMKVDVPERWNHFIADASFKRKPAEGARTFQTLIQQPLQKQEGNTISVGDLLRSGMIDGSLPLGTSAMEKRGIAEQLPAWDEEFCLQCNLCAAVCPHAAIRPFLMNAERSDAPPGFSTIPASGVESAMFRIQISPDDCTGCSLCAEACPAAPSALTMKAAGRWKEDENELWSYALQNGINDHPFRQTSLKGSQFNRPLLEFSGACAGCGETPYVKLLTQLFGDRIVIANATGCSSIWGCSLPSVPYTTNGDGCGPVWGNSLLENNAEYGYGMKLGLDVIQNHFLEEAEACLRQEKYSPLFRKTLEEWLEAYRLGRHTRKTAHQLIRALVNEKQTHPDLEPLYRLRRHLTARSQWIVGGDGWAYDIGFGGIDHIVAQGSNVNILVLDNEGYANTGGQASKAAPAASRVKFSSNGSNSSKKDFGLMMMSYGDVYVAQICMSADPNQTIAALTEAEAYPGPAIVIAYCPCVLHGMNSRSMLTEGKKAVECGYWTLYRYDPRKKKKGRSPMRIDSSPPKWSLFQDFLQGEARFSSVCRFNKKTGEALLAQNEANAKRRYSNYRMLSEMKMDENDTHKV</sequence>
<evidence type="ECO:0000259" key="12">
    <source>
        <dbReference type="PROSITE" id="PS51379"/>
    </source>
</evidence>
<dbReference type="Gene3D" id="3.40.50.920">
    <property type="match status" value="1"/>
</dbReference>
<dbReference type="Pfam" id="PF10371">
    <property type="entry name" value="EKR"/>
    <property type="match status" value="1"/>
</dbReference>
<dbReference type="Gene3D" id="3.40.50.970">
    <property type="match status" value="2"/>
</dbReference>
<dbReference type="SUPFAM" id="SSF53323">
    <property type="entry name" value="Pyruvate-ferredoxin oxidoreductase, PFOR, domain III"/>
    <property type="match status" value="1"/>
</dbReference>
<keyword evidence="14" id="KW-1185">Reference proteome</keyword>
<dbReference type="PANTHER" id="PTHR32154">
    <property type="entry name" value="PYRUVATE-FLAVODOXIN OXIDOREDUCTASE-RELATED"/>
    <property type="match status" value="1"/>
</dbReference>
<protein>
    <submittedName>
        <fullName evidence="13">Pyruvate-ferredoxin/flavodoxin oxidoreductase</fullName>
    </submittedName>
</protein>
<feature type="binding site" evidence="11">
    <location>
        <position position="1073"/>
    </location>
    <ligand>
        <name>[4Fe-4S] cluster</name>
        <dbReference type="ChEBI" id="CHEBI:49883"/>
        <label>3</label>
    </ligand>
</feature>
<dbReference type="AlphaFoldDB" id="A0A1H3HVQ6"/>
<feature type="binding site" evidence="11">
    <location>
        <position position="750"/>
    </location>
    <ligand>
        <name>[4Fe-4S] cluster</name>
        <dbReference type="ChEBI" id="CHEBI:49883"/>
        <label>2</label>
    </ligand>
</feature>
<keyword evidence="2 9" id="KW-0813">Transport</keyword>
<evidence type="ECO:0000313" key="13">
    <source>
        <dbReference type="EMBL" id="SDY19601.1"/>
    </source>
</evidence>
<keyword evidence="5 9" id="KW-0249">Electron transport</keyword>
<dbReference type="GO" id="GO:0030976">
    <property type="term" value="F:thiamine pyrophosphate binding"/>
    <property type="evidence" value="ECO:0007669"/>
    <property type="project" value="InterPro"/>
</dbReference>
<dbReference type="NCBIfam" id="TIGR02176">
    <property type="entry name" value="pyruv_ox_red"/>
    <property type="match status" value="1"/>
</dbReference>
<feature type="binding site" evidence="11">
    <location>
        <position position="697"/>
    </location>
    <ligand>
        <name>[4Fe-4S] cluster</name>
        <dbReference type="ChEBI" id="CHEBI:49883"/>
        <label>1</label>
    </ligand>
</feature>
<reference evidence="14" key="1">
    <citation type="submission" date="2016-10" db="EMBL/GenBank/DDBJ databases">
        <authorList>
            <person name="Varghese N."/>
            <person name="Submissions S."/>
        </authorList>
    </citation>
    <scope>NUCLEOTIDE SEQUENCE [LARGE SCALE GENOMIC DNA]</scope>
    <source>
        <strain evidence="14">SP</strain>
    </source>
</reference>
<evidence type="ECO:0000256" key="7">
    <source>
        <dbReference type="ARBA" id="ARBA00023004"/>
    </source>
</evidence>
<dbReference type="SUPFAM" id="SSF52922">
    <property type="entry name" value="TK C-terminal domain-like"/>
    <property type="match status" value="1"/>
</dbReference>
<dbReference type="InterPro" id="IPR011766">
    <property type="entry name" value="TPP_enzyme_TPP-bd"/>
</dbReference>
<keyword evidence="6 9" id="KW-0560">Oxidoreductase</keyword>
<feature type="binding site" evidence="11">
    <location>
        <position position="701"/>
    </location>
    <ligand>
        <name>[4Fe-4S] cluster</name>
        <dbReference type="ChEBI" id="CHEBI:49883"/>
        <label>2</label>
    </ligand>
</feature>
<proteinExistence type="inferred from homology"/>
<feature type="binding site" evidence="11">
    <location>
        <position position="839"/>
    </location>
    <ligand>
        <name>[4Fe-4S] cluster</name>
        <dbReference type="ChEBI" id="CHEBI:49883"/>
        <label>3</label>
    </ligand>
</feature>
<dbReference type="PIRSF" id="PIRSF000159">
    <property type="entry name" value="NifJ"/>
    <property type="match status" value="1"/>
</dbReference>
<feature type="site" description="Important for catalytic activity" evidence="10">
    <location>
        <position position="111"/>
    </location>
</feature>
<feature type="site" description="Important for catalytic activity" evidence="10">
    <location>
        <position position="28"/>
    </location>
</feature>
<dbReference type="FunFam" id="3.40.50.920:FF:000007">
    <property type="entry name" value="Pyruvate:ferredoxin (Flavodoxin) oxidoreductase"/>
    <property type="match status" value="1"/>
</dbReference>
<evidence type="ECO:0000256" key="9">
    <source>
        <dbReference type="PIRNR" id="PIRNR000159"/>
    </source>
</evidence>
<feature type="site" description="Important for catalytic activity" evidence="10">
    <location>
        <position position="998"/>
    </location>
</feature>
<dbReference type="Pfam" id="PF02775">
    <property type="entry name" value="TPP_enzyme_C"/>
    <property type="match status" value="1"/>
</dbReference>
<feature type="binding site" evidence="11">
    <location>
        <position position="754"/>
    </location>
    <ligand>
        <name>[4Fe-4S] cluster</name>
        <dbReference type="ChEBI" id="CHEBI:49883"/>
        <label>1</label>
    </ligand>
</feature>
<organism evidence="13 14">
    <name type="scientific">Evansella caseinilytica</name>
    <dbReference type="NCBI Taxonomy" id="1503961"/>
    <lineage>
        <taxon>Bacteria</taxon>
        <taxon>Bacillati</taxon>
        <taxon>Bacillota</taxon>
        <taxon>Bacilli</taxon>
        <taxon>Bacillales</taxon>
        <taxon>Bacillaceae</taxon>
        <taxon>Evansella</taxon>
    </lineage>
</organism>
<dbReference type="InterPro" id="IPR019752">
    <property type="entry name" value="Pyrv/ketoisovalerate_OxRed_cat"/>
</dbReference>
<dbReference type="GO" id="GO:0051539">
    <property type="term" value="F:4 iron, 4 sulfur cluster binding"/>
    <property type="evidence" value="ECO:0007669"/>
    <property type="project" value="UniProtKB-KW"/>
</dbReference>
<feature type="binding site" evidence="11">
    <location>
        <position position="744"/>
    </location>
    <ligand>
        <name>[4Fe-4S] cluster</name>
        <dbReference type="ChEBI" id="CHEBI:49883"/>
        <label>2</label>
    </ligand>
</feature>
<dbReference type="STRING" id="1503961.SAMN05421736_101631"/>
<feature type="binding site" evidence="11">
    <location>
        <position position="691"/>
    </location>
    <ligand>
        <name>[4Fe-4S] cluster</name>
        <dbReference type="ChEBI" id="CHEBI:49883"/>
        <label>1</label>
    </ligand>
</feature>
<evidence type="ECO:0000256" key="6">
    <source>
        <dbReference type="ARBA" id="ARBA00023002"/>
    </source>
</evidence>
<dbReference type="PANTHER" id="PTHR32154:SF0">
    <property type="entry name" value="PYRUVATE-FLAVODOXIN OXIDOREDUCTASE-RELATED"/>
    <property type="match status" value="1"/>
</dbReference>
<dbReference type="InterPro" id="IPR002869">
    <property type="entry name" value="Pyrv_flavodox_OxRed_cen"/>
</dbReference>
<dbReference type="SUPFAM" id="SSF54862">
    <property type="entry name" value="4Fe-4S ferredoxins"/>
    <property type="match status" value="1"/>
</dbReference>
<dbReference type="InterPro" id="IPR011895">
    <property type="entry name" value="Pyrv_flavodox_OxRed"/>
</dbReference>
<dbReference type="SUPFAM" id="SSF52518">
    <property type="entry name" value="Thiamin diphosphate-binding fold (THDP-binding)"/>
    <property type="match status" value="2"/>
</dbReference>